<name>A0A915DX77_9BILA</name>
<dbReference type="WBParaSite" id="jg2463">
    <property type="protein sequence ID" value="jg2463"/>
    <property type="gene ID" value="jg2463"/>
</dbReference>
<feature type="chain" id="PRO_5037528634" evidence="1">
    <location>
        <begin position="21"/>
        <end position="66"/>
    </location>
</feature>
<sequence>MKLILIALFLSIFLVVGSYASGRDHKSNIETGLATQEEIGVDEVMTVGRFKRRGGGKGRKKRSHKN</sequence>
<accession>A0A915DX77</accession>
<keyword evidence="1" id="KW-0732">Signal</keyword>
<evidence type="ECO:0000256" key="1">
    <source>
        <dbReference type="SAM" id="SignalP"/>
    </source>
</evidence>
<protein>
    <submittedName>
        <fullName evidence="3">Uncharacterized protein</fullName>
    </submittedName>
</protein>
<evidence type="ECO:0000313" key="3">
    <source>
        <dbReference type="WBParaSite" id="jg2463"/>
    </source>
</evidence>
<organism evidence="2 3">
    <name type="scientific">Ditylenchus dipsaci</name>
    <dbReference type="NCBI Taxonomy" id="166011"/>
    <lineage>
        <taxon>Eukaryota</taxon>
        <taxon>Metazoa</taxon>
        <taxon>Ecdysozoa</taxon>
        <taxon>Nematoda</taxon>
        <taxon>Chromadorea</taxon>
        <taxon>Rhabditida</taxon>
        <taxon>Tylenchina</taxon>
        <taxon>Tylenchomorpha</taxon>
        <taxon>Sphaerularioidea</taxon>
        <taxon>Anguinidae</taxon>
        <taxon>Anguininae</taxon>
        <taxon>Ditylenchus</taxon>
    </lineage>
</organism>
<feature type="signal peptide" evidence="1">
    <location>
        <begin position="1"/>
        <end position="20"/>
    </location>
</feature>
<dbReference type="Proteomes" id="UP000887574">
    <property type="component" value="Unplaced"/>
</dbReference>
<keyword evidence="2" id="KW-1185">Reference proteome</keyword>
<reference evidence="3" key="1">
    <citation type="submission" date="2022-11" db="UniProtKB">
        <authorList>
            <consortium name="WormBaseParasite"/>
        </authorList>
    </citation>
    <scope>IDENTIFICATION</scope>
</reference>
<dbReference type="AlphaFoldDB" id="A0A915DX77"/>
<proteinExistence type="predicted"/>
<evidence type="ECO:0000313" key="2">
    <source>
        <dbReference type="Proteomes" id="UP000887574"/>
    </source>
</evidence>